<dbReference type="Pfam" id="PF00668">
    <property type="entry name" value="Condensation"/>
    <property type="match status" value="1"/>
</dbReference>
<dbReference type="Gene3D" id="3.30.559.10">
    <property type="entry name" value="Chloramphenicol acetyltransferase-like domain"/>
    <property type="match status" value="1"/>
</dbReference>
<proteinExistence type="predicted"/>
<dbReference type="Pfam" id="PF00550">
    <property type="entry name" value="PP-binding"/>
    <property type="match status" value="1"/>
</dbReference>
<dbReference type="InterPro" id="IPR001242">
    <property type="entry name" value="Condensation_dom"/>
</dbReference>
<dbReference type="InterPro" id="IPR036736">
    <property type="entry name" value="ACP-like_sf"/>
</dbReference>
<sequence length="1027" mass="109723">MTAVTRDQDALGLLLDLDPTDRTAVEWCRHELTYALLDSAVDALARLLVARGAPRTHVLLLGPLCPAYVVGLLATLRCGAVPVPVDAGMTADQYAWAERAARPSTILTSDLSTVAHYQGAGAADEVVLDAATGRVILDTSAGRRSGTAWRYSEQDAGYLIPTSGSTGAAKAIVGSRTGLHAFLSWFVGEFTLDDQDICAAVTRVNFDPSLRELLSVLVVGGRLCLPEVDAQLDLRALRRHFIGSKATIAFLVPSLARRIAEVLRAESIRLDRLRLGFFAGEVLSSRVVEQWAEIAPDAEFVNLYGMTEGTLAQLYRRGVRPGSGGRSQGIPVGRPRPGVSVAIDRADGEGHGEVVIGSSAPALGMLTGGPGPEPGTFQVDPMAPELRTGDLGCWTDHGELVIVGRLGNDLKVSGRRVSFHRFADLVEDLPEVDQCIVVGRQGLPHAFATVAELAPDREERLRERIRGVARRLGLPRPTVHLRRELPLLRSGKVDRVALTASIEDSPTVDAASVGRDAGTAEVLLGLLGLGAGVAASTSFVDAGVSSLDMTEFVLGVNRRFGLSLSARDCFEHRDVASLALAIERTGRPAAPSAAPPGDRQEDTTGGRAAYPLSTRQVAYMATCMADGNANWCNLSREIRIERVVTAAEVAAAVDGLVARHDALRLSLSADWSQLIHSGAADLRYPITVHEASDAGSETDAEYRARVQEARARAVSPPIDPTAAPPLRVAVVRSGGRSSVLLVAHHLFADGLSMDLIAGEVRSALLGQRIGSGPPRQGYRSYCLATRRTSETPTPDAEYWRALLRGAEQIELPEAVSDDARSGELLSRPFGVGRSREARRLAAAAGVSVFSVVLAAFDLAVSRTFGLRPLTIVVPVQIREGVRNATAGMFMSQLIVRGGGSASLPDNAREFARQLDQGAARSSWEFDQRVGELGLAGSDCFPLTTVLFNQHPKERGLRVRDLGSWQPRALGRTLRYQVQGELHMSGSEMALTYYYRRGIAGDGTGVIDRIHAHVLAALSSAGRTLNAE</sequence>
<evidence type="ECO:0000313" key="4">
    <source>
        <dbReference type="EMBL" id="AXI78862.1"/>
    </source>
</evidence>
<dbReference type="Gene3D" id="3.40.50.12780">
    <property type="entry name" value="N-terminal domain of ligase-like"/>
    <property type="match status" value="1"/>
</dbReference>
<evidence type="ECO:0000259" key="3">
    <source>
        <dbReference type="PROSITE" id="PS50075"/>
    </source>
</evidence>
<dbReference type="GO" id="GO:0043041">
    <property type="term" value="P:amino acid activation for nonribosomal peptide biosynthetic process"/>
    <property type="evidence" value="ECO:0007669"/>
    <property type="project" value="TreeGrafter"/>
</dbReference>
<dbReference type="PANTHER" id="PTHR45527:SF1">
    <property type="entry name" value="FATTY ACID SYNTHASE"/>
    <property type="match status" value="1"/>
</dbReference>
<dbReference type="GO" id="GO:0003824">
    <property type="term" value="F:catalytic activity"/>
    <property type="evidence" value="ECO:0007669"/>
    <property type="project" value="InterPro"/>
</dbReference>
<protein>
    <recommendedName>
        <fullName evidence="3">Carrier domain-containing protein</fullName>
    </recommendedName>
</protein>
<dbReference type="PROSITE" id="PS00455">
    <property type="entry name" value="AMP_BINDING"/>
    <property type="match status" value="1"/>
</dbReference>
<dbReference type="Gene3D" id="3.30.300.30">
    <property type="match status" value="1"/>
</dbReference>
<dbReference type="EMBL" id="CP031264">
    <property type="protein sequence ID" value="AXI78862.1"/>
    <property type="molecule type" value="Genomic_DNA"/>
</dbReference>
<dbReference type="Gene3D" id="3.30.559.30">
    <property type="entry name" value="Nonribosomal peptide synthetase, condensation domain"/>
    <property type="match status" value="1"/>
</dbReference>
<dbReference type="SUPFAM" id="SSF47336">
    <property type="entry name" value="ACP-like"/>
    <property type="match status" value="1"/>
</dbReference>
<name>A0A345SYQ7_9ACTN</name>
<dbReference type="GO" id="GO:0005737">
    <property type="term" value="C:cytoplasm"/>
    <property type="evidence" value="ECO:0007669"/>
    <property type="project" value="TreeGrafter"/>
</dbReference>
<dbReference type="OrthoDB" id="6297021at2"/>
<dbReference type="GO" id="GO:0008610">
    <property type="term" value="P:lipid biosynthetic process"/>
    <property type="evidence" value="ECO:0007669"/>
    <property type="project" value="UniProtKB-ARBA"/>
</dbReference>
<dbReference type="Proteomes" id="UP000249340">
    <property type="component" value="Chromosome"/>
</dbReference>
<dbReference type="Gene3D" id="1.10.1200.10">
    <property type="entry name" value="ACP-like"/>
    <property type="match status" value="1"/>
</dbReference>
<organism evidence="4 5">
    <name type="scientific">Peterkaempfera bronchialis</name>
    <dbReference type="NCBI Taxonomy" id="2126346"/>
    <lineage>
        <taxon>Bacteria</taxon>
        <taxon>Bacillati</taxon>
        <taxon>Actinomycetota</taxon>
        <taxon>Actinomycetes</taxon>
        <taxon>Kitasatosporales</taxon>
        <taxon>Streptomycetaceae</taxon>
        <taxon>Peterkaempfera</taxon>
    </lineage>
</organism>
<comment type="cofactor">
    <cofactor evidence="1">
        <name>pantetheine 4'-phosphate</name>
        <dbReference type="ChEBI" id="CHEBI:47942"/>
    </cofactor>
</comment>
<dbReference type="InterPro" id="IPR042099">
    <property type="entry name" value="ANL_N_sf"/>
</dbReference>
<feature type="domain" description="Carrier" evidence="3">
    <location>
        <begin position="510"/>
        <end position="586"/>
    </location>
</feature>
<dbReference type="AlphaFoldDB" id="A0A345SYQ7"/>
<dbReference type="SUPFAM" id="SSF52777">
    <property type="entry name" value="CoA-dependent acyltransferases"/>
    <property type="match status" value="2"/>
</dbReference>
<evidence type="ECO:0000313" key="5">
    <source>
        <dbReference type="Proteomes" id="UP000249340"/>
    </source>
</evidence>
<feature type="region of interest" description="Disordered" evidence="2">
    <location>
        <begin position="586"/>
        <end position="606"/>
    </location>
</feature>
<gene>
    <name evidence="4" type="ORF">C7M71_017025</name>
</gene>
<evidence type="ECO:0000256" key="2">
    <source>
        <dbReference type="SAM" id="MobiDB-lite"/>
    </source>
</evidence>
<reference evidence="5" key="1">
    <citation type="submission" date="2018-07" db="EMBL/GenBank/DDBJ databases">
        <title>Streptacidiphilus bronchialis DSM 106435 chromosome.</title>
        <authorList>
            <person name="Batra D."/>
            <person name="Gulvik C.A."/>
        </authorList>
    </citation>
    <scope>NUCLEOTIDE SEQUENCE [LARGE SCALE GENOMIC DNA]</scope>
    <source>
        <strain evidence="5">DSM 106435</strain>
    </source>
</reference>
<accession>A0A345SYQ7</accession>
<dbReference type="InterPro" id="IPR045851">
    <property type="entry name" value="AMP-bd_C_sf"/>
</dbReference>
<dbReference type="PANTHER" id="PTHR45527">
    <property type="entry name" value="NONRIBOSOMAL PEPTIDE SYNTHETASE"/>
    <property type="match status" value="1"/>
</dbReference>
<dbReference type="GO" id="GO:0031177">
    <property type="term" value="F:phosphopantetheine binding"/>
    <property type="evidence" value="ECO:0007669"/>
    <property type="project" value="TreeGrafter"/>
</dbReference>
<dbReference type="SUPFAM" id="SSF56801">
    <property type="entry name" value="Acetyl-CoA synthetase-like"/>
    <property type="match status" value="1"/>
</dbReference>
<dbReference type="Pfam" id="PF00501">
    <property type="entry name" value="AMP-binding"/>
    <property type="match status" value="1"/>
</dbReference>
<dbReference type="InterPro" id="IPR023213">
    <property type="entry name" value="CAT-like_dom_sf"/>
</dbReference>
<evidence type="ECO:0000256" key="1">
    <source>
        <dbReference type="ARBA" id="ARBA00001957"/>
    </source>
</evidence>
<dbReference type="GO" id="GO:0044550">
    <property type="term" value="P:secondary metabolite biosynthetic process"/>
    <property type="evidence" value="ECO:0007669"/>
    <property type="project" value="TreeGrafter"/>
</dbReference>
<dbReference type="InterPro" id="IPR000873">
    <property type="entry name" value="AMP-dep_synth/lig_dom"/>
</dbReference>
<dbReference type="KEGG" id="stri:C7M71_017025"/>
<dbReference type="InterPro" id="IPR020845">
    <property type="entry name" value="AMP-binding_CS"/>
</dbReference>
<dbReference type="InterPro" id="IPR009081">
    <property type="entry name" value="PP-bd_ACP"/>
</dbReference>
<keyword evidence="5" id="KW-1185">Reference proteome</keyword>
<dbReference type="PROSITE" id="PS50075">
    <property type="entry name" value="CARRIER"/>
    <property type="match status" value="1"/>
</dbReference>